<reference evidence="3 4" key="1">
    <citation type="journal article" date="2014" name="Agronomy (Basel)">
        <title>A Draft Genome Sequence for Ensete ventricosum, the Drought-Tolerant Tree Against Hunger.</title>
        <authorList>
            <person name="Harrison J."/>
            <person name="Moore K.A."/>
            <person name="Paszkiewicz K."/>
            <person name="Jones T."/>
            <person name="Grant M."/>
            <person name="Ambacheew D."/>
            <person name="Muzemil S."/>
            <person name="Studholme D.J."/>
        </authorList>
    </citation>
    <scope>NUCLEOTIDE SEQUENCE [LARGE SCALE GENOMIC DNA]</scope>
</reference>
<dbReference type="AlphaFoldDB" id="A0A426Y0S1"/>
<dbReference type="InterPro" id="IPR003676">
    <property type="entry name" value="SAUR_fam"/>
</dbReference>
<dbReference type="EMBL" id="AMZH03015969">
    <property type="protein sequence ID" value="RRT45230.1"/>
    <property type="molecule type" value="Genomic_DNA"/>
</dbReference>
<comment type="similarity">
    <text evidence="1">Belongs to the ARG7 family.</text>
</comment>
<protein>
    <submittedName>
        <fullName evidence="3">Uncharacterized protein</fullName>
    </submittedName>
</protein>
<comment type="caution">
    <text evidence="3">The sequence shown here is derived from an EMBL/GenBank/DDBJ whole genome shotgun (WGS) entry which is preliminary data.</text>
</comment>
<proteinExistence type="inferred from homology"/>
<dbReference type="OrthoDB" id="660486at2759"/>
<evidence type="ECO:0000313" key="2">
    <source>
        <dbReference type="EMBL" id="KAJ8499317.1"/>
    </source>
</evidence>
<dbReference type="PANTHER" id="PTHR31374:SF118">
    <property type="entry name" value="OS01G0924966 PROTEIN"/>
    <property type="match status" value="1"/>
</dbReference>
<dbReference type="PANTHER" id="PTHR31374">
    <property type="entry name" value="AUXIN-INDUCED PROTEIN-LIKE-RELATED"/>
    <property type="match status" value="1"/>
</dbReference>
<sequence>MGRAENGKDKRSKGLILKTLERCRSLGSHRKGDQKQQRTPEGCFSVYVGPARERFVVRTECVNHPLFKMLLDEAEMEFGYSAAGPLELPCDVDLFQKVLWEVEQDAAELYSPRCNFSKAHAGYLLLSPARFMITGRV</sequence>
<keyword evidence="5" id="KW-1185">Reference proteome</keyword>
<evidence type="ECO:0000313" key="5">
    <source>
        <dbReference type="Proteomes" id="UP001222027"/>
    </source>
</evidence>
<evidence type="ECO:0000313" key="4">
    <source>
        <dbReference type="Proteomes" id="UP000287651"/>
    </source>
</evidence>
<dbReference type="Pfam" id="PF02519">
    <property type="entry name" value="Auxin_inducible"/>
    <property type="match status" value="1"/>
</dbReference>
<reference evidence="3" key="2">
    <citation type="submission" date="2018-09" db="EMBL/GenBank/DDBJ databases">
        <authorList>
            <person name="Harrison J."/>
            <person name="Moore K.A."/>
            <person name="Paszkiewicz K."/>
            <person name="Jones T."/>
            <person name="Grant M."/>
            <person name="Ambacheew D."/>
            <person name="Muzemil S."/>
            <person name="Studholme D."/>
        </authorList>
    </citation>
    <scope>NUCLEOTIDE SEQUENCE</scope>
</reference>
<dbReference type="Proteomes" id="UP001222027">
    <property type="component" value="Unassembled WGS sequence"/>
</dbReference>
<accession>A0A426Y0S1</accession>
<dbReference type="GO" id="GO:0009733">
    <property type="term" value="P:response to auxin"/>
    <property type="evidence" value="ECO:0007669"/>
    <property type="project" value="InterPro"/>
</dbReference>
<organism evidence="3 4">
    <name type="scientific">Ensete ventricosum</name>
    <name type="common">Abyssinian banana</name>
    <name type="synonym">Musa ensete</name>
    <dbReference type="NCBI Taxonomy" id="4639"/>
    <lineage>
        <taxon>Eukaryota</taxon>
        <taxon>Viridiplantae</taxon>
        <taxon>Streptophyta</taxon>
        <taxon>Embryophyta</taxon>
        <taxon>Tracheophyta</taxon>
        <taxon>Spermatophyta</taxon>
        <taxon>Magnoliopsida</taxon>
        <taxon>Liliopsida</taxon>
        <taxon>Zingiberales</taxon>
        <taxon>Musaceae</taxon>
        <taxon>Ensete</taxon>
    </lineage>
</organism>
<evidence type="ECO:0000313" key="3">
    <source>
        <dbReference type="EMBL" id="RRT45230.1"/>
    </source>
</evidence>
<name>A0A426Y0S1_ENSVE</name>
<dbReference type="Proteomes" id="UP000287651">
    <property type="component" value="Unassembled WGS sequence"/>
</dbReference>
<evidence type="ECO:0000256" key="1">
    <source>
        <dbReference type="ARBA" id="ARBA00006974"/>
    </source>
</evidence>
<reference evidence="2 5" key="3">
    <citation type="submission" date="2022-12" db="EMBL/GenBank/DDBJ databases">
        <title>Chromosome-scale assembly of the Ensete ventricosum genome.</title>
        <authorList>
            <person name="Dussert Y."/>
            <person name="Stocks J."/>
            <person name="Wendawek A."/>
            <person name="Woldeyes F."/>
            <person name="Nichols R.A."/>
            <person name="Borrell J.S."/>
        </authorList>
    </citation>
    <scope>NUCLEOTIDE SEQUENCE [LARGE SCALE GENOMIC DNA]</scope>
    <source>
        <strain evidence="5">cv. Maze</strain>
        <strain evidence="2">MazeRef_0001</strain>
        <tissue evidence="2">Seeds</tissue>
    </source>
</reference>
<gene>
    <name evidence="3" type="ORF">B296_00055257</name>
    <name evidence="2" type="ORF">OPV22_009869</name>
</gene>
<dbReference type="EMBL" id="JAQQAF010000003">
    <property type="protein sequence ID" value="KAJ8499317.1"/>
    <property type="molecule type" value="Genomic_DNA"/>
</dbReference>